<dbReference type="Gene3D" id="1.10.10.10">
    <property type="entry name" value="Winged helix-like DNA-binding domain superfamily/Winged helix DNA-binding domain"/>
    <property type="match status" value="1"/>
</dbReference>
<feature type="domain" description="HTH luxR-type" evidence="5">
    <location>
        <begin position="242"/>
        <end position="305"/>
    </location>
</feature>
<organism evidence="6 7">
    <name type="scientific">Flavivirga aquimarina</name>
    <dbReference type="NCBI Taxonomy" id="2027862"/>
    <lineage>
        <taxon>Bacteria</taxon>
        <taxon>Pseudomonadati</taxon>
        <taxon>Bacteroidota</taxon>
        <taxon>Flavobacteriia</taxon>
        <taxon>Flavobacteriales</taxon>
        <taxon>Flavobacteriaceae</taxon>
        <taxon>Flavivirga</taxon>
    </lineage>
</organism>
<keyword evidence="4" id="KW-0812">Transmembrane</keyword>
<gene>
    <name evidence="6" type="ORF">Q4Q35_05470</name>
</gene>
<evidence type="ECO:0000256" key="1">
    <source>
        <dbReference type="ARBA" id="ARBA00023015"/>
    </source>
</evidence>
<keyword evidence="3" id="KW-0804">Transcription</keyword>
<dbReference type="Proteomes" id="UP001176883">
    <property type="component" value="Unassembled WGS sequence"/>
</dbReference>
<dbReference type="InterPro" id="IPR036388">
    <property type="entry name" value="WH-like_DNA-bd_sf"/>
</dbReference>
<name>A0ABT8W833_9FLAO</name>
<dbReference type="InterPro" id="IPR000792">
    <property type="entry name" value="Tscrpt_reg_LuxR_C"/>
</dbReference>
<dbReference type="SMART" id="SM00421">
    <property type="entry name" value="HTH_LUXR"/>
    <property type="match status" value="1"/>
</dbReference>
<dbReference type="InterPro" id="IPR016032">
    <property type="entry name" value="Sig_transdc_resp-reg_C-effctor"/>
</dbReference>
<reference evidence="6" key="1">
    <citation type="submission" date="2023-07" db="EMBL/GenBank/DDBJ databases">
        <title>Two novel species in the genus Flavivirga.</title>
        <authorList>
            <person name="Kwon K."/>
        </authorList>
    </citation>
    <scope>NUCLEOTIDE SEQUENCE</scope>
    <source>
        <strain evidence="6">KCTC 52353</strain>
    </source>
</reference>
<accession>A0ABT8W833</accession>
<protein>
    <submittedName>
        <fullName evidence="6">Response regulator transcription factor</fullName>
    </submittedName>
</protein>
<dbReference type="PRINTS" id="PR00038">
    <property type="entry name" value="HTHLUXR"/>
</dbReference>
<dbReference type="RefSeq" id="WP_303276939.1">
    <property type="nucleotide sequence ID" value="NZ_JAUOEK010000068.1"/>
</dbReference>
<dbReference type="Pfam" id="PF00196">
    <property type="entry name" value="GerE"/>
    <property type="match status" value="1"/>
</dbReference>
<evidence type="ECO:0000256" key="3">
    <source>
        <dbReference type="ARBA" id="ARBA00023163"/>
    </source>
</evidence>
<feature type="transmembrane region" description="Helical" evidence="4">
    <location>
        <begin position="220"/>
        <end position="238"/>
    </location>
</feature>
<evidence type="ECO:0000313" key="7">
    <source>
        <dbReference type="Proteomes" id="UP001176883"/>
    </source>
</evidence>
<keyword evidence="7" id="KW-1185">Reference proteome</keyword>
<evidence type="ECO:0000256" key="2">
    <source>
        <dbReference type="ARBA" id="ARBA00023125"/>
    </source>
</evidence>
<evidence type="ECO:0000313" key="6">
    <source>
        <dbReference type="EMBL" id="MDO5969251.1"/>
    </source>
</evidence>
<sequence length="305" mass="35601">MQAQTAISGRLDLKDQITKQHKVYLYKLNLKDLKNPKTTKEVAWSPLGADGSFSFSSKLLSNQDTFYQLHLNRLGIRNDTIAKSKPFILSSHDSINFKSGVQLFAKYNTTNLADKEWKRLREFEQRLQKADDEFGHNDKERKSFFKDSLHILIVKLVAVQQLEDKNLLNQDIAKNPEYYLTLLEELQESKLPSTQYQFFEKKLAFLTKEVVEHKYAWSKAINIILVVIVFGLICFTFFKRKYVETLPELSKQERTIKKLILEGKSNKEIANELFISLSTVKTHITNIYSKLKVSNRQELLHKIHN</sequence>
<dbReference type="PROSITE" id="PS50043">
    <property type="entry name" value="HTH_LUXR_2"/>
    <property type="match status" value="1"/>
</dbReference>
<dbReference type="EMBL" id="JAUOEK010000068">
    <property type="protein sequence ID" value="MDO5969251.1"/>
    <property type="molecule type" value="Genomic_DNA"/>
</dbReference>
<keyword evidence="4" id="KW-1133">Transmembrane helix</keyword>
<evidence type="ECO:0000256" key="4">
    <source>
        <dbReference type="SAM" id="Phobius"/>
    </source>
</evidence>
<dbReference type="CDD" id="cd06170">
    <property type="entry name" value="LuxR_C_like"/>
    <property type="match status" value="1"/>
</dbReference>
<keyword evidence="1" id="KW-0805">Transcription regulation</keyword>
<dbReference type="PANTHER" id="PTHR44688:SF16">
    <property type="entry name" value="DNA-BINDING TRANSCRIPTIONAL ACTIVATOR DEVR_DOSR"/>
    <property type="match status" value="1"/>
</dbReference>
<evidence type="ECO:0000259" key="5">
    <source>
        <dbReference type="PROSITE" id="PS50043"/>
    </source>
</evidence>
<comment type="caution">
    <text evidence="6">The sequence shown here is derived from an EMBL/GenBank/DDBJ whole genome shotgun (WGS) entry which is preliminary data.</text>
</comment>
<proteinExistence type="predicted"/>
<dbReference type="PROSITE" id="PS00622">
    <property type="entry name" value="HTH_LUXR_1"/>
    <property type="match status" value="1"/>
</dbReference>
<dbReference type="SUPFAM" id="SSF46894">
    <property type="entry name" value="C-terminal effector domain of the bipartite response regulators"/>
    <property type="match status" value="1"/>
</dbReference>
<keyword evidence="2" id="KW-0238">DNA-binding</keyword>
<dbReference type="PANTHER" id="PTHR44688">
    <property type="entry name" value="DNA-BINDING TRANSCRIPTIONAL ACTIVATOR DEVR_DOSR"/>
    <property type="match status" value="1"/>
</dbReference>
<keyword evidence="4" id="KW-0472">Membrane</keyword>